<comment type="similarity">
    <text evidence="2">Belongs to the GSP I family.</text>
</comment>
<feature type="transmembrane region" description="Helical" evidence="9">
    <location>
        <begin position="12"/>
        <end position="33"/>
    </location>
</feature>
<proteinExistence type="inferred from homology"/>
<dbReference type="RefSeq" id="WP_234978046.1">
    <property type="nucleotide sequence ID" value="NZ_FTNC01000001.1"/>
</dbReference>
<evidence type="ECO:0000256" key="7">
    <source>
        <dbReference type="ARBA" id="ARBA00022989"/>
    </source>
</evidence>
<evidence type="ECO:0000313" key="11">
    <source>
        <dbReference type="Proteomes" id="UP000185669"/>
    </source>
</evidence>
<evidence type="ECO:0000313" key="10">
    <source>
        <dbReference type="EMBL" id="SIQ12700.1"/>
    </source>
</evidence>
<evidence type="ECO:0000256" key="9">
    <source>
        <dbReference type="SAM" id="Phobius"/>
    </source>
</evidence>
<dbReference type="Proteomes" id="UP000185669">
    <property type="component" value="Unassembled WGS sequence"/>
</dbReference>
<keyword evidence="5" id="KW-0997">Cell inner membrane</keyword>
<organism evidence="10 11">
    <name type="scientific">Halanaerobium kushneri</name>
    <dbReference type="NCBI Taxonomy" id="56779"/>
    <lineage>
        <taxon>Bacteria</taxon>
        <taxon>Bacillati</taxon>
        <taxon>Bacillota</taxon>
        <taxon>Clostridia</taxon>
        <taxon>Halanaerobiales</taxon>
        <taxon>Halanaerobiaceae</taxon>
        <taxon>Halanaerobium</taxon>
    </lineage>
</organism>
<dbReference type="AlphaFoldDB" id="A0A1N6Q7Y7"/>
<dbReference type="GO" id="GO:0015628">
    <property type="term" value="P:protein secretion by the type II secretion system"/>
    <property type="evidence" value="ECO:0007669"/>
    <property type="project" value="InterPro"/>
</dbReference>
<evidence type="ECO:0000256" key="5">
    <source>
        <dbReference type="ARBA" id="ARBA00022519"/>
    </source>
</evidence>
<dbReference type="InterPro" id="IPR012902">
    <property type="entry name" value="N_methyl_site"/>
</dbReference>
<sequence length="117" mass="13314">MIKFNNKGFTLVEIIVAIAVVGIVGIAFSGFFINSARMISALDEREKAIIIAQTELEKLKAQEFNEIDLNNYPYQKEIYDIDLQMEAEDDSSLYKITVIVNWDQNKDLELVSYVSEG</sequence>
<keyword evidence="6 9" id="KW-0812">Transmembrane</keyword>
<name>A0A1N6Q7Y7_9FIRM</name>
<dbReference type="InterPro" id="IPR010052">
    <property type="entry name" value="T2SS_protein-GspI"/>
</dbReference>
<dbReference type="STRING" id="56779.SAMN05421834_101357"/>
<dbReference type="GO" id="GO:0005886">
    <property type="term" value="C:plasma membrane"/>
    <property type="evidence" value="ECO:0007669"/>
    <property type="project" value="UniProtKB-SubCell"/>
</dbReference>
<keyword evidence="11" id="KW-1185">Reference proteome</keyword>
<evidence type="ECO:0000256" key="8">
    <source>
        <dbReference type="ARBA" id="ARBA00023136"/>
    </source>
</evidence>
<evidence type="ECO:0000256" key="3">
    <source>
        <dbReference type="ARBA" id="ARBA00022475"/>
    </source>
</evidence>
<evidence type="ECO:0000256" key="6">
    <source>
        <dbReference type="ARBA" id="ARBA00022692"/>
    </source>
</evidence>
<dbReference type="GO" id="GO:0015627">
    <property type="term" value="C:type II protein secretion system complex"/>
    <property type="evidence" value="ECO:0007669"/>
    <property type="project" value="InterPro"/>
</dbReference>
<keyword evidence="3" id="KW-1003">Cell membrane</keyword>
<keyword evidence="7 9" id="KW-1133">Transmembrane helix</keyword>
<dbReference type="PANTHER" id="PTHR38779:SF2">
    <property type="entry name" value="TYPE II SECRETION SYSTEM PROTEIN I-RELATED"/>
    <property type="match status" value="1"/>
</dbReference>
<dbReference type="PROSITE" id="PS00409">
    <property type="entry name" value="PROKAR_NTER_METHYL"/>
    <property type="match status" value="1"/>
</dbReference>
<dbReference type="NCBIfam" id="TIGR02532">
    <property type="entry name" value="IV_pilin_GFxxxE"/>
    <property type="match status" value="1"/>
</dbReference>
<evidence type="ECO:0000256" key="2">
    <source>
        <dbReference type="ARBA" id="ARBA00008358"/>
    </source>
</evidence>
<keyword evidence="4" id="KW-0488">Methylation</keyword>
<keyword evidence="8 9" id="KW-0472">Membrane</keyword>
<dbReference type="PANTHER" id="PTHR38779">
    <property type="entry name" value="TYPE II SECRETION SYSTEM PROTEIN I-RELATED"/>
    <property type="match status" value="1"/>
</dbReference>
<reference evidence="11" key="1">
    <citation type="submission" date="2017-01" db="EMBL/GenBank/DDBJ databases">
        <authorList>
            <person name="Varghese N."/>
            <person name="Submissions S."/>
        </authorList>
    </citation>
    <scope>NUCLEOTIDE SEQUENCE [LARGE SCALE GENOMIC DNA]</scope>
    <source>
        <strain evidence="11">ATCC 700103</strain>
    </source>
</reference>
<dbReference type="Pfam" id="PF07963">
    <property type="entry name" value="N_methyl"/>
    <property type="match status" value="1"/>
</dbReference>
<evidence type="ECO:0000256" key="1">
    <source>
        <dbReference type="ARBA" id="ARBA00004377"/>
    </source>
</evidence>
<gene>
    <name evidence="10" type="ORF">SAMN05421834_101357</name>
</gene>
<evidence type="ECO:0000256" key="4">
    <source>
        <dbReference type="ARBA" id="ARBA00022481"/>
    </source>
</evidence>
<comment type="subcellular location">
    <subcellularLocation>
        <location evidence="1">Cell inner membrane</location>
        <topology evidence="1">Single-pass membrane protein</topology>
    </subcellularLocation>
</comment>
<protein>
    <submittedName>
        <fullName evidence="10">Prepilin-type N-terminal cleavage/methylation domain-containing protein</fullName>
    </submittedName>
</protein>
<accession>A0A1N6Q7Y7</accession>
<dbReference type="EMBL" id="FTNC01000001">
    <property type="protein sequence ID" value="SIQ12700.1"/>
    <property type="molecule type" value="Genomic_DNA"/>
</dbReference>